<feature type="compositionally biased region" description="Polar residues" evidence="1">
    <location>
        <begin position="66"/>
        <end position="76"/>
    </location>
</feature>
<evidence type="ECO:0000256" key="1">
    <source>
        <dbReference type="SAM" id="MobiDB-lite"/>
    </source>
</evidence>
<feature type="region of interest" description="Disordered" evidence="1">
    <location>
        <begin position="566"/>
        <end position="603"/>
    </location>
</feature>
<protein>
    <submittedName>
        <fullName evidence="2">Uncharacterized protein</fullName>
    </submittedName>
</protein>
<gene>
    <name evidence="2" type="ORF">BCR34DRAFT_586162</name>
</gene>
<reference evidence="2 3" key="1">
    <citation type="submission" date="2016-07" db="EMBL/GenBank/DDBJ databases">
        <title>Pervasive Adenine N6-methylation of Active Genes in Fungi.</title>
        <authorList>
            <consortium name="DOE Joint Genome Institute"/>
            <person name="Mondo S.J."/>
            <person name="Dannebaum R.O."/>
            <person name="Kuo R.C."/>
            <person name="Labutti K."/>
            <person name="Haridas S."/>
            <person name="Kuo A."/>
            <person name="Salamov A."/>
            <person name="Ahrendt S.R."/>
            <person name="Lipzen A."/>
            <person name="Sullivan W."/>
            <person name="Andreopoulos W.B."/>
            <person name="Clum A."/>
            <person name="Lindquist E."/>
            <person name="Daum C."/>
            <person name="Ramamoorthy G.K."/>
            <person name="Gryganskyi A."/>
            <person name="Culley D."/>
            <person name="Magnuson J.K."/>
            <person name="James T.Y."/>
            <person name="O'Malley M.A."/>
            <person name="Stajich J.E."/>
            <person name="Spatafora J.W."/>
            <person name="Visel A."/>
            <person name="Grigoriev I.V."/>
        </authorList>
    </citation>
    <scope>NUCLEOTIDE SEQUENCE [LARGE SCALE GENOMIC DNA]</scope>
    <source>
        <strain evidence="2 3">CBS 115471</strain>
    </source>
</reference>
<proteinExistence type="predicted"/>
<organism evidence="2 3">
    <name type="scientific">Clohesyomyces aquaticus</name>
    <dbReference type="NCBI Taxonomy" id="1231657"/>
    <lineage>
        <taxon>Eukaryota</taxon>
        <taxon>Fungi</taxon>
        <taxon>Dikarya</taxon>
        <taxon>Ascomycota</taxon>
        <taxon>Pezizomycotina</taxon>
        <taxon>Dothideomycetes</taxon>
        <taxon>Pleosporomycetidae</taxon>
        <taxon>Pleosporales</taxon>
        <taxon>Lindgomycetaceae</taxon>
        <taxon>Clohesyomyces</taxon>
    </lineage>
</organism>
<name>A0A1Y1ZUK2_9PLEO</name>
<dbReference type="Proteomes" id="UP000193144">
    <property type="component" value="Unassembled WGS sequence"/>
</dbReference>
<accession>A0A1Y1ZUK2</accession>
<keyword evidence="3" id="KW-1185">Reference proteome</keyword>
<evidence type="ECO:0000313" key="3">
    <source>
        <dbReference type="Proteomes" id="UP000193144"/>
    </source>
</evidence>
<dbReference type="OrthoDB" id="423283at2759"/>
<comment type="caution">
    <text evidence="2">The sequence shown here is derived from an EMBL/GenBank/DDBJ whole genome shotgun (WGS) entry which is preliminary data.</text>
</comment>
<feature type="region of interest" description="Disordered" evidence="1">
    <location>
        <begin position="61"/>
        <end position="115"/>
    </location>
</feature>
<evidence type="ECO:0000313" key="2">
    <source>
        <dbReference type="EMBL" id="ORY13943.1"/>
    </source>
</evidence>
<dbReference type="AlphaFoldDB" id="A0A1Y1ZUK2"/>
<feature type="compositionally biased region" description="Basic and acidic residues" evidence="1">
    <location>
        <begin position="594"/>
        <end position="603"/>
    </location>
</feature>
<feature type="region of interest" description="Disordered" evidence="1">
    <location>
        <begin position="327"/>
        <end position="350"/>
    </location>
</feature>
<dbReference type="EMBL" id="MCFA01000037">
    <property type="protein sequence ID" value="ORY13943.1"/>
    <property type="molecule type" value="Genomic_DNA"/>
</dbReference>
<feature type="compositionally biased region" description="Basic and acidic residues" evidence="1">
    <location>
        <begin position="567"/>
        <end position="579"/>
    </location>
</feature>
<sequence length="603" mass="68187">MLHPLSMRSTIRSKAELLTASLWRRRGRWLLPRVRGHASLGQGGDFYLICDTLTTPLITRPPQFSECVNPSDNSRGQVWLGADDESPPTDERPFETSPPRRGKTSTRPGGSRAWHLRSGQVPTAIAVDASSELVISRKNRPEATALRKRLPYSWRILSRVVMFVVEMIDIVVQSAVHLYHQRRLDPTFRHDVDVSSSYSRLATTITVVIASFLWDDTLVVVVGTGFRIPSYHHQIPKASIRMSGTSLKSCRSKNERAAGNTTSPQPHRPDLQDELFQSYLYDWYLQSSPSVVDYLRRGFSNDIVHADLFCFFSRAFFYRSESSSEDEKEKKVPRSDHDDSKERKKDEIRRFPSKITVTQAEAAGGGPANFGKVKDKKALADPLGVDPTVTFDAIRSSLKYFLKGFHDVVPVELISIFSEEGQELLVSDRRGKDGYEAHDEASETLNAIGSRNPAILARFRFSKHFLRSRGFSSSSDKPSAALGRERSLCGCRRSVISSGKQRFHDGSNSDYRRGDPMTPYERYLEWKLGVKVRDNEEEKPYGITSGRPQGIIGIKRPFLMVKQLTGVKKDRMEPRKEKSGMGLRKRMARSTQQIKEKSPGDTK</sequence>